<comment type="subcellular location">
    <subcellularLocation>
        <location evidence="1">Cell membrane</location>
        <topology evidence="1">Multi-pass membrane protein</topology>
    </subcellularLocation>
</comment>
<comment type="similarity">
    <text evidence="2">Belongs to the cation transport ATPase (P-type) (TC 3.A.3) family. Type IIA subfamily.</text>
</comment>
<dbReference type="InterPro" id="IPR008250">
    <property type="entry name" value="ATPase_P-typ_transduc_dom_A_sf"/>
</dbReference>
<dbReference type="GO" id="GO:0005886">
    <property type="term" value="C:plasma membrane"/>
    <property type="evidence" value="ECO:0007669"/>
    <property type="project" value="UniProtKB-SubCell"/>
</dbReference>
<dbReference type="PANTHER" id="PTHR43294">
    <property type="entry name" value="SODIUM/POTASSIUM-TRANSPORTING ATPASE SUBUNIT ALPHA"/>
    <property type="match status" value="1"/>
</dbReference>
<proteinExistence type="inferred from homology"/>
<gene>
    <name evidence="5" type="ORF">CPX_001545</name>
</gene>
<dbReference type="InterPro" id="IPR059000">
    <property type="entry name" value="ATPase_P-type_domA"/>
</dbReference>
<dbReference type="GO" id="GO:1902600">
    <property type="term" value="P:proton transmembrane transport"/>
    <property type="evidence" value="ECO:0007669"/>
    <property type="project" value="TreeGrafter"/>
</dbReference>
<reference evidence="6" key="1">
    <citation type="submission" date="2015-05" db="EMBL/GenBank/DDBJ databases">
        <title>Draft genome sequence of 'Candidatus Phytoplasma Pruni' strain CX, a plant pathogenic bacterium.</title>
        <authorList>
            <person name="Lee I.-M."/>
            <person name="Bottner-Parker K.D."/>
            <person name="Shao J."/>
            <person name="Gundersen-Rindal D.E."/>
            <person name="Zhao Y."/>
            <person name="Davis R.E."/>
        </authorList>
    </citation>
    <scope>NUCLEOTIDE SEQUENCE [LARGE SCALE GENOMIC DNA]</scope>
    <source>
        <strain evidence="6">CX</strain>
    </source>
</reference>
<dbReference type="AlphaFoldDB" id="A0A0M1N0L9"/>
<evidence type="ECO:0000313" key="5">
    <source>
        <dbReference type="EMBL" id="KOR75499.1"/>
    </source>
</evidence>
<dbReference type="PATRIC" id="fig|479893.3.peg.337"/>
<dbReference type="InterPro" id="IPR050510">
    <property type="entry name" value="Cation_transp_ATPase_P-type"/>
</dbReference>
<dbReference type="PANTHER" id="PTHR43294:SF21">
    <property type="entry name" value="CATION TRANSPORTING ATPASE"/>
    <property type="match status" value="1"/>
</dbReference>
<dbReference type="GO" id="GO:1990573">
    <property type="term" value="P:potassium ion import across plasma membrane"/>
    <property type="evidence" value="ECO:0007669"/>
    <property type="project" value="TreeGrafter"/>
</dbReference>
<dbReference type="InterPro" id="IPR023298">
    <property type="entry name" value="ATPase_P-typ_TM_dom_sf"/>
</dbReference>
<dbReference type="Gene3D" id="2.70.150.10">
    <property type="entry name" value="Calcium-transporting ATPase, cytoplasmic transduction domain A"/>
    <property type="match status" value="1"/>
</dbReference>
<keyword evidence="3" id="KW-0472">Membrane</keyword>
<name>A0A0M1N0L9_9MOLU</name>
<dbReference type="Proteomes" id="UP000037386">
    <property type="component" value="Unassembled WGS sequence"/>
</dbReference>
<dbReference type="GO" id="GO:0005391">
    <property type="term" value="F:P-type sodium:potassium-exchanging transporter activity"/>
    <property type="evidence" value="ECO:0007669"/>
    <property type="project" value="TreeGrafter"/>
</dbReference>
<dbReference type="GO" id="GO:0006883">
    <property type="term" value="P:intracellular sodium ion homeostasis"/>
    <property type="evidence" value="ECO:0007669"/>
    <property type="project" value="TreeGrafter"/>
</dbReference>
<dbReference type="GO" id="GO:0030007">
    <property type="term" value="P:intracellular potassium ion homeostasis"/>
    <property type="evidence" value="ECO:0007669"/>
    <property type="project" value="TreeGrafter"/>
</dbReference>
<accession>A0A0M1N0L9</accession>
<dbReference type="SUPFAM" id="SSF81665">
    <property type="entry name" value="Calcium ATPase, transmembrane domain M"/>
    <property type="match status" value="1"/>
</dbReference>
<dbReference type="GO" id="GO:0036376">
    <property type="term" value="P:sodium ion export across plasma membrane"/>
    <property type="evidence" value="ECO:0007669"/>
    <property type="project" value="TreeGrafter"/>
</dbReference>
<sequence>MILLFLIVFSFCKDVYLASEGEKEFSTFIIISLVLLVSNIMNFMQEAKFSNVSEKFKKIIQTTTSVKRENQIIEIPLDEVVVGDIICLSAGDIIPADIKLFETKDFFVKETTLTGESDSIEKKSFLFGKI</sequence>
<evidence type="ECO:0000256" key="3">
    <source>
        <dbReference type="ARBA" id="ARBA00022475"/>
    </source>
</evidence>
<dbReference type="EMBL" id="LHCF01000006">
    <property type="protein sequence ID" value="KOR75499.1"/>
    <property type="molecule type" value="Genomic_DNA"/>
</dbReference>
<keyword evidence="3" id="KW-1003">Cell membrane</keyword>
<dbReference type="SUPFAM" id="SSF81653">
    <property type="entry name" value="Calcium ATPase, transduction domain A"/>
    <property type="match status" value="1"/>
</dbReference>
<feature type="domain" description="P-type ATPase A" evidence="4">
    <location>
        <begin position="59"/>
        <end position="123"/>
    </location>
</feature>
<evidence type="ECO:0000259" key="4">
    <source>
        <dbReference type="Pfam" id="PF00122"/>
    </source>
</evidence>
<protein>
    <submittedName>
        <fullName evidence="5">Magnesium-translocating P-type ATPase</fullName>
    </submittedName>
</protein>
<organism evidence="5 6">
    <name type="scientific">Candidatus Phytoplasma pruni</name>
    <dbReference type="NCBI Taxonomy" id="479893"/>
    <lineage>
        <taxon>Bacteria</taxon>
        <taxon>Bacillati</taxon>
        <taxon>Mycoplasmatota</taxon>
        <taxon>Mollicutes</taxon>
        <taxon>Acholeplasmatales</taxon>
        <taxon>Acholeplasmataceae</taxon>
        <taxon>Candidatus Phytoplasma</taxon>
        <taxon>16SrIII (X-disease group)</taxon>
    </lineage>
</organism>
<dbReference type="Pfam" id="PF00122">
    <property type="entry name" value="E1-E2_ATPase"/>
    <property type="match status" value="1"/>
</dbReference>
<evidence type="ECO:0000313" key="6">
    <source>
        <dbReference type="Proteomes" id="UP000037386"/>
    </source>
</evidence>
<evidence type="ECO:0000256" key="1">
    <source>
        <dbReference type="ARBA" id="ARBA00004651"/>
    </source>
</evidence>
<dbReference type="Gene3D" id="1.20.1110.10">
    <property type="entry name" value="Calcium-transporting ATPase, transmembrane domain"/>
    <property type="match status" value="1"/>
</dbReference>
<comment type="caution">
    <text evidence="5">The sequence shown here is derived from an EMBL/GenBank/DDBJ whole genome shotgun (WGS) entry which is preliminary data.</text>
</comment>
<evidence type="ECO:0000256" key="2">
    <source>
        <dbReference type="ARBA" id="ARBA00005675"/>
    </source>
</evidence>
<dbReference type="STRING" id="479893.CPX_001545"/>